<comment type="caution">
    <text evidence="1">The sequence shown here is derived from an EMBL/GenBank/DDBJ whole genome shotgun (WGS) entry which is preliminary data.</text>
</comment>
<evidence type="ECO:0000313" key="1">
    <source>
        <dbReference type="EMBL" id="KAG8045864.1"/>
    </source>
</evidence>
<dbReference type="EMBL" id="JAAALK010000290">
    <property type="protein sequence ID" value="KAG8045864.1"/>
    <property type="molecule type" value="Genomic_DNA"/>
</dbReference>
<reference evidence="1" key="2">
    <citation type="submission" date="2021-02" db="EMBL/GenBank/DDBJ databases">
        <authorList>
            <person name="Kimball J.A."/>
            <person name="Haas M.W."/>
            <person name="Macchietto M."/>
            <person name="Kono T."/>
            <person name="Duquette J."/>
            <person name="Shao M."/>
        </authorList>
    </citation>
    <scope>NUCLEOTIDE SEQUENCE</scope>
    <source>
        <tissue evidence="1">Fresh leaf tissue</tissue>
    </source>
</reference>
<gene>
    <name evidence="1" type="ORF">GUJ93_ZPchr0008g12482</name>
</gene>
<protein>
    <submittedName>
        <fullName evidence="1">Uncharacterized protein</fullName>
    </submittedName>
</protein>
<evidence type="ECO:0000313" key="2">
    <source>
        <dbReference type="Proteomes" id="UP000729402"/>
    </source>
</evidence>
<organism evidence="1 2">
    <name type="scientific">Zizania palustris</name>
    <name type="common">Northern wild rice</name>
    <dbReference type="NCBI Taxonomy" id="103762"/>
    <lineage>
        <taxon>Eukaryota</taxon>
        <taxon>Viridiplantae</taxon>
        <taxon>Streptophyta</taxon>
        <taxon>Embryophyta</taxon>
        <taxon>Tracheophyta</taxon>
        <taxon>Spermatophyta</taxon>
        <taxon>Magnoliopsida</taxon>
        <taxon>Liliopsida</taxon>
        <taxon>Poales</taxon>
        <taxon>Poaceae</taxon>
        <taxon>BOP clade</taxon>
        <taxon>Oryzoideae</taxon>
        <taxon>Oryzeae</taxon>
        <taxon>Zizaniinae</taxon>
        <taxon>Zizania</taxon>
    </lineage>
</organism>
<reference evidence="1" key="1">
    <citation type="journal article" date="2021" name="bioRxiv">
        <title>Whole Genome Assembly and Annotation of Northern Wild Rice, Zizania palustris L., Supports a Whole Genome Duplication in the Zizania Genus.</title>
        <authorList>
            <person name="Haas M."/>
            <person name="Kono T."/>
            <person name="Macchietto M."/>
            <person name="Millas R."/>
            <person name="McGilp L."/>
            <person name="Shao M."/>
            <person name="Duquette J."/>
            <person name="Hirsch C.N."/>
            <person name="Kimball J."/>
        </authorList>
    </citation>
    <scope>NUCLEOTIDE SEQUENCE</scope>
    <source>
        <tissue evidence="1">Fresh leaf tissue</tissue>
    </source>
</reference>
<sequence>MTSKGMRVDQNIKTVTCCRAAMPASLNRENAVISSPWPDWLQFLICNNHIIFLIRFPVFVCDGDRDGI</sequence>
<proteinExistence type="predicted"/>
<name>A0A8J5RUU2_ZIZPA</name>
<dbReference type="AlphaFoldDB" id="A0A8J5RUU2"/>
<dbReference type="Proteomes" id="UP000729402">
    <property type="component" value="Unassembled WGS sequence"/>
</dbReference>
<accession>A0A8J5RUU2</accession>
<keyword evidence="2" id="KW-1185">Reference proteome</keyword>